<evidence type="ECO:0000313" key="3">
    <source>
        <dbReference type="Proteomes" id="UP001355207"/>
    </source>
</evidence>
<feature type="region of interest" description="Disordered" evidence="1">
    <location>
        <begin position="1"/>
        <end position="37"/>
    </location>
</feature>
<evidence type="ECO:0000313" key="2">
    <source>
        <dbReference type="EMBL" id="WWC91135.1"/>
    </source>
</evidence>
<feature type="compositionally biased region" description="Polar residues" evidence="1">
    <location>
        <begin position="1"/>
        <end position="17"/>
    </location>
</feature>
<proteinExistence type="predicted"/>
<reference evidence="2 3" key="1">
    <citation type="submission" date="2024-01" db="EMBL/GenBank/DDBJ databases">
        <title>Comparative genomics of Cryptococcus and Kwoniella reveals pathogenesis evolution and contrasting modes of karyotype evolution via chromosome fusion or intercentromeric recombination.</title>
        <authorList>
            <person name="Coelho M.A."/>
            <person name="David-Palma M."/>
            <person name="Shea T."/>
            <person name="Bowers K."/>
            <person name="McGinley-Smith S."/>
            <person name="Mohammad A.W."/>
            <person name="Gnirke A."/>
            <person name="Yurkov A.M."/>
            <person name="Nowrousian M."/>
            <person name="Sun S."/>
            <person name="Cuomo C.A."/>
            <person name="Heitman J."/>
        </authorList>
    </citation>
    <scope>NUCLEOTIDE SEQUENCE [LARGE SCALE GENOMIC DNA]</scope>
    <source>
        <strain evidence="2 3">CBS 6074</strain>
    </source>
</reference>
<evidence type="ECO:0000256" key="1">
    <source>
        <dbReference type="SAM" id="MobiDB-lite"/>
    </source>
</evidence>
<organism evidence="2 3">
    <name type="scientific">Kwoniella dendrophila CBS 6074</name>
    <dbReference type="NCBI Taxonomy" id="1295534"/>
    <lineage>
        <taxon>Eukaryota</taxon>
        <taxon>Fungi</taxon>
        <taxon>Dikarya</taxon>
        <taxon>Basidiomycota</taxon>
        <taxon>Agaricomycotina</taxon>
        <taxon>Tremellomycetes</taxon>
        <taxon>Tremellales</taxon>
        <taxon>Cryptococcaceae</taxon>
        <taxon>Kwoniella</taxon>
    </lineage>
</organism>
<dbReference type="EMBL" id="CP144105">
    <property type="protein sequence ID" value="WWC91135.1"/>
    <property type="molecule type" value="Genomic_DNA"/>
</dbReference>
<dbReference type="Proteomes" id="UP001355207">
    <property type="component" value="Chromosome 8"/>
</dbReference>
<gene>
    <name evidence="2" type="ORF">L201_006076</name>
</gene>
<accession>A0AAX4K0G5</accession>
<feature type="region of interest" description="Disordered" evidence="1">
    <location>
        <begin position="86"/>
        <end position="116"/>
    </location>
</feature>
<name>A0AAX4K0G5_9TREE</name>
<dbReference type="GeneID" id="91096746"/>
<keyword evidence="3" id="KW-1185">Reference proteome</keyword>
<dbReference type="AlphaFoldDB" id="A0AAX4K0G5"/>
<dbReference type="RefSeq" id="XP_066077898.1">
    <property type="nucleotide sequence ID" value="XM_066221801.1"/>
</dbReference>
<protein>
    <submittedName>
        <fullName evidence="2">Uncharacterized protein</fullName>
    </submittedName>
</protein>
<sequence length="301" mass="34288">MSPITTTIPSAVETSIDATKKAPPPEVRTQQEGEFAQPGFNPDFAGKDAFHLFMSPELESKRIGYSSKDFSGKVFTRIVPPYTPYERPTAEEGLLTEADSRRTYSPAEADDPCLIDNSSNSTDSHLYLRPNIEPQWEQDYPLSEWIIPTKRDSNWISSNEDDSKVLFLRIDRKVHAGAIWDVFRGDMTTRDFKPSVQPIILKLTKFNSFKVNPTENISAAEWDAELDPFRSTVIDEVNKEDWILRQHLGSIQGNLVPFYYGLFVWHEEDDEDEDNWIIASIMEDVGNPLHEGVSRASLEVK</sequence>